<name>A0A1X7T331_AMPQE</name>
<dbReference type="AlphaFoldDB" id="A0A1X7T331"/>
<dbReference type="InParanoid" id="A0A1X7T331"/>
<organism evidence="1">
    <name type="scientific">Amphimedon queenslandica</name>
    <name type="common">Sponge</name>
    <dbReference type="NCBI Taxonomy" id="400682"/>
    <lineage>
        <taxon>Eukaryota</taxon>
        <taxon>Metazoa</taxon>
        <taxon>Porifera</taxon>
        <taxon>Demospongiae</taxon>
        <taxon>Heteroscleromorpha</taxon>
        <taxon>Haplosclerida</taxon>
        <taxon>Niphatidae</taxon>
        <taxon>Amphimedon</taxon>
    </lineage>
</organism>
<evidence type="ECO:0000313" key="1">
    <source>
        <dbReference type="EnsemblMetazoa" id="Aqu2.1.08771_001"/>
    </source>
</evidence>
<dbReference type="EnsemblMetazoa" id="Aqu2.1.08771_001">
    <property type="protein sequence ID" value="Aqu2.1.08771_001"/>
    <property type="gene ID" value="Aqu2.1.08771"/>
</dbReference>
<protein>
    <submittedName>
        <fullName evidence="1">Uncharacterized protein</fullName>
    </submittedName>
</protein>
<reference evidence="1" key="1">
    <citation type="submission" date="2017-05" db="UniProtKB">
        <authorList>
            <consortium name="EnsemblMetazoa"/>
        </authorList>
    </citation>
    <scope>IDENTIFICATION</scope>
</reference>
<sequence>EYSHPLEIPIFLNFAFRSQGACPSIAIMKTESQSIRTRYGGITHSVVMLQLECG</sequence>
<accession>A0A1X7T331</accession>
<proteinExistence type="predicted"/>